<keyword evidence="1" id="KW-0472">Membrane</keyword>
<dbReference type="PANTHER" id="PTHR46795">
    <property type="entry name" value="ABC TRANSPORTER PERMEASE-RELATED-RELATED"/>
    <property type="match status" value="1"/>
</dbReference>
<evidence type="ECO:0000313" key="3">
    <source>
        <dbReference type="Proteomes" id="UP001239169"/>
    </source>
</evidence>
<protein>
    <recommendedName>
        <fullName evidence="4">ABC transporter permease</fullName>
    </recommendedName>
</protein>
<keyword evidence="1" id="KW-1133">Transmembrane helix</keyword>
<dbReference type="Proteomes" id="UP001239169">
    <property type="component" value="Chromosome"/>
</dbReference>
<feature type="transmembrane region" description="Helical" evidence="1">
    <location>
        <begin position="54"/>
        <end position="79"/>
    </location>
</feature>
<keyword evidence="1" id="KW-0812">Transmembrane</keyword>
<sequence length="105" mass="12208">MLFKLSSRNVKRSMRAYSIYFLTLALGVCVFYVFNSLDSQTIMMDLSESKKNYVHLISQIISVVSGFVSFILGFLVIYANSFMIKKRNKEFGIYMTLGISKKRYR</sequence>
<gene>
    <name evidence="2" type="ORF">QJS64_05135</name>
</gene>
<dbReference type="InterPro" id="IPR052536">
    <property type="entry name" value="ABC-4_Integral_Memb_Prot"/>
</dbReference>
<dbReference type="PANTHER" id="PTHR46795:SF3">
    <property type="entry name" value="ABC TRANSPORTER PERMEASE"/>
    <property type="match status" value="1"/>
</dbReference>
<evidence type="ECO:0008006" key="4">
    <source>
        <dbReference type="Google" id="ProtNLM"/>
    </source>
</evidence>
<proteinExistence type="predicted"/>
<dbReference type="EMBL" id="CP124685">
    <property type="protein sequence ID" value="WGX76539.1"/>
    <property type="molecule type" value="Genomic_DNA"/>
</dbReference>
<reference evidence="2 3" key="1">
    <citation type="submission" date="2023-04" db="EMBL/GenBank/DDBJ databases">
        <title>Bacteria Genome Submission.</title>
        <authorList>
            <person name="Isaac P."/>
        </authorList>
    </citation>
    <scope>NUCLEOTIDE SEQUENCE [LARGE SCALE GENOMIC DNA]</scope>
    <source>
        <strain evidence="2 3">SampleS7P1</strain>
    </source>
</reference>
<evidence type="ECO:0000256" key="1">
    <source>
        <dbReference type="SAM" id="Phobius"/>
    </source>
</evidence>
<keyword evidence="3" id="KW-1185">Reference proteome</keyword>
<name>A0ABY8R4Q6_PARBF</name>
<accession>A0ABY8R4Q6</accession>
<feature type="transmembrane region" description="Helical" evidence="1">
    <location>
        <begin position="16"/>
        <end position="34"/>
    </location>
</feature>
<organism evidence="2 3">
    <name type="scientific">Paraclostridium bifermentans</name>
    <name type="common">Clostridium bifermentans</name>
    <dbReference type="NCBI Taxonomy" id="1490"/>
    <lineage>
        <taxon>Bacteria</taxon>
        <taxon>Bacillati</taxon>
        <taxon>Bacillota</taxon>
        <taxon>Clostridia</taxon>
        <taxon>Peptostreptococcales</taxon>
        <taxon>Peptostreptococcaceae</taxon>
        <taxon>Paraclostridium</taxon>
    </lineage>
</organism>
<evidence type="ECO:0000313" key="2">
    <source>
        <dbReference type="EMBL" id="WGX76539.1"/>
    </source>
</evidence>